<dbReference type="InterPro" id="IPR015813">
    <property type="entry name" value="Pyrv/PenolPyrv_kinase-like_dom"/>
</dbReference>
<dbReference type="InterPro" id="IPR005000">
    <property type="entry name" value="Aldolase/citrate-lyase_domain"/>
</dbReference>
<feature type="domain" description="HpcH/HpaI aldolase/citrate lyase" evidence="4">
    <location>
        <begin position="15"/>
        <end position="236"/>
    </location>
</feature>
<dbReference type="InterPro" id="IPR040442">
    <property type="entry name" value="Pyrv_kinase-like_dom_sf"/>
</dbReference>
<proteinExistence type="inferred from homology"/>
<organism evidence="5 6">
    <name type="scientific">Paracoccus cavernae</name>
    <dbReference type="NCBI Taxonomy" id="1571207"/>
    <lineage>
        <taxon>Bacteria</taxon>
        <taxon>Pseudomonadati</taxon>
        <taxon>Pseudomonadota</taxon>
        <taxon>Alphaproteobacteria</taxon>
        <taxon>Rhodobacterales</taxon>
        <taxon>Paracoccaceae</taxon>
        <taxon>Paracoccus</taxon>
    </lineage>
</organism>
<dbReference type="GO" id="GO:0016829">
    <property type="term" value="F:lyase activity"/>
    <property type="evidence" value="ECO:0007669"/>
    <property type="project" value="UniProtKB-KW"/>
</dbReference>
<evidence type="ECO:0000313" key="6">
    <source>
        <dbReference type="Proteomes" id="UP001243846"/>
    </source>
</evidence>
<reference evidence="6" key="1">
    <citation type="journal article" date="2019" name="Int. J. Syst. Evol. Microbiol.">
        <title>The Global Catalogue of Microorganisms (GCM) 10K type strain sequencing project: providing services to taxonomists for standard genome sequencing and annotation.</title>
        <authorList>
            <consortium name="The Broad Institute Genomics Platform"/>
            <consortium name="The Broad Institute Genome Sequencing Center for Infectious Disease"/>
            <person name="Wu L."/>
            <person name="Ma J."/>
        </authorList>
    </citation>
    <scope>NUCLEOTIDE SEQUENCE [LARGE SCALE GENOMIC DNA]</scope>
    <source>
        <strain evidence="6">CECT 8482</strain>
    </source>
</reference>
<protein>
    <submittedName>
        <fullName evidence="5">Aldolase/citrate lyase family protein</fullName>
    </submittedName>
</protein>
<name>A0ABT8D392_9RHOB</name>
<keyword evidence="2" id="KW-0479">Metal-binding</keyword>
<keyword evidence="3 5" id="KW-0456">Lyase</keyword>
<dbReference type="Proteomes" id="UP001243846">
    <property type="component" value="Unassembled WGS sequence"/>
</dbReference>
<comment type="similarity">
    <text evidence="1">Belongs to the HpcH/HpaI aldolase family.</text>
</comment>
<accession>A0ABT8D392</accession>
<evidence type="ECO:0000256" key="1">
    <source>
        <dbReference type="ARBA" id="ARBA00005568"/>
    </source>
</evidence>
<dbReference type="PANTHER" id="PTHR30502:SF0">
    <property type="entry name" value="PHOSPHOENOLPYRUVATE CARBOXYLASE FAMILY PROTEIN"/>
    <property type="match status" value="1"/>
</dbReference>
<dbReference type="InterPro" id="IPR050251">
    <property type="entry name" value="HpcH-HpaI_aldolase"/>
</dbReference>
<evidence type="ECO:0000256" key="2">
    <source>
        <dbReference type="ARBA" id="ARBA00022723"/>
    </source>
</evidence>
<dbReference type="EMBL" id="JAUFRC010000001">
    <property type="protein sequence ID" value="MDN3711215.1"/>
    <property type="molecule type" value="Genomic_DNA"/>
</dbReference>
<dbReference type="Pfam" id="PF03328">
    <property type="entry name" value="HpcH_HpaI"/>
    <property type="match status" value="1"/>
</dbReference>
<dbReference type="Gene3D" id="3.20.20.60">
    <property type="entry name" value="Phosphoenolpyruvate-binding domains"/>
    <property type="match status" value="1"/>
</dbReference>
<evidence type="ECO:0000259" key="4">
    <source>
        <dbReference type="Pfam" id="PF03328"/>
    </source>
</evidence>
<comment type="caution">
    <text evidence="5">The sequence shown here is derived from an EMBL/GenBank/DDBJ whole genome shotgun (WGS) entry which is preliminary data.</text>
</comment>
<keyword evidence="6" id="KW-1185">Reference proteome</keyword>
<dbReference type="PANTHER" id="PTHR30502">
    <property type="entry name" value="2-KETO-3-DEOXY-L-RHAMNONATE ALDOLASE"/>
    <property type="match status" value="1"/>
</dbReference>
<sequence>MSLRDKIRAGELVVGTFVKTPAPHVIEILGHAGLDFAVPDQEHAPLDLGAMDQLALASRAAGLPLVARCWGQSAARISPLMDLGCAGVMVPHVMDGATAKSVVEAVKFAPRKRGLSPSPRAGNYGTMTAPAYIAASDAQSVVMVQIEDVEALAHLDEIAATPDVDVLFVGPADLSQSLGCGFPSAELDAAIMQVVGAAKGAGIAAGLFVGDEAQIKGWQDKGVSVFVCGSDQGLLLKGARRIMAALRD</sequence>
<evidence type="ECO:0000313" key="5">
    <source>
        <dbReference type="EMBL" id="MDN3711215.1"/>
    </source>
</evidence>
<dbReference type="RefSeq" id="WP_377684703.1">
    <property type="nucleotide sequence ID" value="NZ_JBHMDZ010000005.1"/>
</dbReference>
<gene>
    <name evidence="5" type="ORF">QWZ10_04110</name>
</gene>
<dbReference type="SUPFAM" id="SSF51621">
    <property type="entry name" value="Phosphoenolpyruvate/pyruvate domain"/>
    <property type="match status" value="1"/>
</dbReference>
<evidence type="ECO:0000256" key="3">
    <source>
        <dbReference type="ARBA" id="ARBA00023239"/>
    </source>
</evidence>